<evidence type="ECO:0000256" key="2">
    <source>
        <dbReference type="ARBA" id="ARBA00023002"/>
    </source>
</evidence>
<comment type="caution">
    <text evidence="3">The sequence shown here is derived from an EMBL/GenBank/DDBJ whole genome shotgun (WGS) entry which is preliminary data.</text>
</comment>
<gene>
    <name evidence="3" type="ORF">D8780_11505</name>
</gene>
<dbReference type="SUPFAM" id="SSF51735">
    <property type="entry name" value="NAD(P)-binding Rossmann-fold domains"/>
    <property type="match status" value="1"/>
</dbReference>
<keyword evidence="2" id="KW-0560">Oxidoreductase</keyword>
<reference evidence="3 4" key="1">
    <citation type="submission" date="2018-10" db="EMBL/GenBank/DDBJ databases">
        <title>Notoacmeibacter sp. M2BS9Y-3-1, whole genome shotgun sequence.</title>
        <authorList>
            <person name="Tuo L."/>
        </authorList>
    </citation>
    <scope>NUCLEOTIDE SEQUENCE [LARGE SCALE GENOMIC DNA]</scope>
    <source>
        <strain evidence="3 4">M2BS9Y-3-1</strain>
    </source>
</reference>
<dbReference type="PANTHER" id="PTHR48107">
    <property type="entry name" value="NADPH-DEPENDENT ALDEHYDE REDUCTASE-LIKE PROTEIN, CHLOROPLASTIC-RELATED"/>
    <property type="match status" value="1"/>
</dbReference>
<sequence length="281" mass="29569">MDIPPQTQDRMPGSEQKLTPAAVHITDDYKGSGKLDGKVAVISGGDSGIGRAVALHFAREGAKIAILYLEETEDAEEARKLVEDEGAEVLLFKGDLGESGTASEAVKAVMDRFGAIDIVVNNAGIQIAADSLTEISDEEWLRHFNSNVHSMFYLSRAALPHLKEGARIINTTSINAFKGHDELVAYTTTKGAQLGFTRALANQLGSKGLLVNEVAPGPIWTPIQPATFGGDTVADLGNDTLLGRIGQPSEVAPAFVYLASADGSYVTGQTIHVNGGLIVGG</sequence>
<dbReference type="Gene3D" id="3.40.50.720">
    <property type="entry name" value="NAD(P)-binding Rossmann-like Domain"/>
    <property type="match status" value="1"/>
</dbReference>
<dbReference type="GO" id="GO:0016614">
    <property type="term" value="F:oxidoreductase activity, acting on CH-OH group of donors"/>
    <property type="evidence" value="ECO:0007669"/>
    <property type="project" value="UniProtKB-ARBA"/>
</dbReference>
<evidence type="ECO:0000313" key="3">
    <source>
        <dbReference type="EMBL" id="RLQ89582.1"/>
    </source>
</evidence>
<evidence type="ECO:0000256" key="1">
    <source>
        <dbReference type="ARBA" id="ARBA00006484"/>
    </source>
</evidence>
<evidence type="ECO:0000313" key="4">
    <source>
        <dbReference type="Proteomes" id="UP000281094"/>
    </source>
</evidence>
<dbReference type="EMBL" id="RCWN01000001">
    <property type="protein sequence ID" value="RLQ89582.1"/>
    <property type="molecule type" value="Genomic_DNA"/>
</dbReference>
<dbReference type="PRINTS" id="PR00081">
    <property type="entry name" value="GDHRDH"/>
</dbReference>
<dbReference type="Proteomes" id="UP000281094">
    <property type="component" value="Unassembled WGS sequence"/>
</dbReference>
<keyword evidence="4" id="KW-1185">Reference proteome</keyword>
<comment type="similarity">
    <text evidence="1">Belongs to the short-chain dehydrogenases/reductases (SDR) family.</text>
</comment>
<dbReference type="PRINTS" id="PR00080">
    <property type="entry name" value="SDRFAMILY"/>
</dbReference>
<dbReference type="PANTHER" id="PTHR48107:SF16">
    <property type="entry name" value="NADPH-DEPENDENT ALDEHYDE REDUCTASE 1, CHLOROPLASTIC"/>
    <property type="match status" value="1"/>
</dbReference>
<dbReference type="FunFam" id="3.40.50.720:FF:000084">
    <property type="entry name" value="Short-chain dehydrogenase reductase"/>
    <property type="match status" value="1"/>
</dbReference>
<dbReference type="Pfam" id="PF13561">
    <property type="entry name" value="adh_short_C2"/>
    <property type="match status" value="1"/>
</dbReference>
<proteinExistence type="inferred from homology"/>
<dbReference type="InterPro" id="IPR036291">
    <property type="entry name" value="NAD(P)-bd_dom_sf"/>
</dbReference>
<accession>A0A3L7JM05</accession>
<dbReference type="RefSeq" id="WP_121646538.1">
    <property type="nucleotide sequence ID" value="NZ_RCWN01000001.1"/>
</dbReference>
<dbReference type="AlphaFoldDB" id="A0A3L7JM05"/>
<organism evidence="3 4">
    <name type="scientific">Notoacmeibacter ruber</name>
    <dbReference type="NCBI Taxonomy" id="2670375"/>
    <lineage>
        <taxon>Bacteria</taxon>
        <taxon>Pseudomonadati</taxon>
        <taxon>Pseudomonadota</taxon>
        <taxon>Alphaproteobacteria</taxon>
        <taxon>Hyphomicrobiales</taxon>
        <taxon>Notoacmeibacteraceae</taxon>
        <taxon>Notoacmeibacter</taxon>
    </lineage>
</organism>
<dbReference type="InterPro" id="IPR002347">
    <property type="entry name" value="SDR_fam"/>
</dbReference>
<name>A0A3L7JM05_9HYPH</name>
<protein>
    <submittedName>
        <fullName evidence="3">SDR family oxidoreductase</fullName>
    </submittedName>
</protein>